<dbReference type="Proteomes" id="UP000422232">
    <property type="component" value="Chromosome"/>
</dbReference>
<name>A0A9Q5VIZ2_PISSA</name>
<dbReference type="EMBL" id="CP038908">
    <property type="protein sequence ID" value="QGO06731.1"/>
    <property type="molecule type" value="Genomic_DNA"/>
</dbReference>
<gene>
    <name evidence="2" type="ORF">Psal009_02655</name>
</gene>
<dbReference type="GeneID" id="66740209"/>
<evidence type="ECO:0000313" key="2">
    <source>
        <dbReference type="EMBL" id="QGO06731.1"/>
    </source>
</evidence>
<feature type="region of interest" description="Disordered" evidence="1">
    <location>
        <begin position="309"/>
        <end position="345"/>
    </location>
</feature>
<dbReference type="RefSeq" id="WP_016209545.1">
    <property type="nucleotide sequence ID" value="NZ_CP012413.1"/>
</dbReference>
<evidence type="ECO:0000313" key="3">
    <source>
        <dbReference type="Proteomes" id="UP000422232"/>
    </source>
</evidence>
<organism evidence="2 3">
    <name type="scientific">Piscirickettsia salmonis</name>
    <dbReference type="NCBI Taxonomy" id="1238"/>
    <lineage>
        <taxon>Bacteria</taxon>
        <taxon>Pseudomonadati</taxon>
        <taxon>Pseudomonadota</taxon>
        <taxon>Gammaproteobacteria</taxon>
        <taxon>Thiotrichales</taxon>
        <taxon>Piscirickettsiaceae</taxon>
        <taxon>Piscirickettsia</taxon>
    </lineage>
</organism>
<feature type="compositionally biased region" description="Basic and acidic residues" evidence="1">
    <location>
        <begin position="995"/>
        <end position="1007"/>
    </location>
</feature>
<accession>A0A9Q5VIZ2</accession>
<feature type="region of interest" description="Disordered" evidence="1">
    <location>
        <begin position="984"/>
        <end position="1089"/>
    </location>
</feature>
<proteinExistence type="predicted"/>
<sequence length="1164" mass="126509">MPLDLKRIVDISEHGEVRYKQSAPTLHFQLDKKDFGIHPLDMPLYFGDTTDKEQFNFLARTVSQLGVYFRHGLKNIPDREDQGNRRRRERKLKATHETQLALMTLAPLLKLNRYSQCTRQEFNAVIAQVRERIDKIFAGDDVINNALKTIIEHRLDRIADAAGEEGNVDVTALHLYSDVVDLSEALLEGLQEKANLEYDNRDTRTVRRDNLYKNIQNAKDILRNPQHQRRGHGKALNRSNFGLFGPSSDKKAHEEQQEAADQEEEKETYYLNPAHYRISEANIAKDCDYLEAIGAQVKEEIKPAQDLEHTAKTSVDVDTEETPLLKPSSTTDLTQAEANRDQQVDQQATLAEQLKDKRSEHEPTKASATRNSWYLHRAGANNLLAAGPAAFAIAGATIGTIFPVVGTAIGAIVGAGVGYLAAATHHAIAVEEKKNGGYFVEPAKRLAAGLAAPITYVVNAAEVAARPVIRWGQKALFGWGSTKHPKLEIVVRAGRKLDLELPDIQADEANRGEEPLLGPAKAKKPAVAVAVPTQLTLDTGGGFSSIPAATALFTRHIANPLAAVFRSNPTIGLFLHGFLWGPLGLITAFKAVGLSHLSHIELSVVKAYNYVSNMFSGSTGFVGSMWSWIVPGKFLELIILDPLVNPLKQTELFGHFFERLEEIKDDPHHRRDVFVAKQLMQTVLMLALTGAAANLAAPLIAEAFKAVGMEVDFGSNPIGQAWNNVLVMTKGSALATSMMLFNNQPEHIMRDTTAVLASIIKNHGEDGKKHVQNICNNLKKLQQLSPAAYASLSKIKKSQIRACFHDLKKVFGVELMYALVPGEKFGIRPPAPTNALGKVVNWAVSVPMGICRGLRHPIAVGLPAVANFVAGMLEFATVIKQSSGIATKVIRGNIFTRQVAKRLPGFGGNEQEVANNLRAKYDNQRPERNWLLSPLKSFSRAQHWVQRGLTNLMHRCTAYAMAGKNTLPKSPDLAKEELKGITGLEGHPLIQGDGFGREPEPGRDQNHGPDLLLASAEPREPLTASSAPGYTSFAGKGSADSGPTAVTPPMPTASLAASQSEFAGNVSGDSISPRSGTGPGVPSTSADLTAQILASPREQIQPEQLKDGEAFAHFEDKDPGVEARAVSTSPYATSTPALQQLQAAEAAPPLDLKATAQSQQAACG</sequence>
<protein>
    <submittedName>
        <fullName evidence="2">Uncharacterized protein</fullName>
    </submittedName>
</protein>
<feature type="compositionally biased region" description="Basic residues" evidence="1">
    <location>
        <begin position="226"/>
        <end position="235"/>
    </location>
</feature>
<evidence type="ECO:0000256" key="1">
    <source>
        <dbReference type="SAM" id="MobiDB-lite"/>
    </source>
</evidence>
<keyword evidence="3" id="KW-1185">Reference proteome</keyword>
<dbReference type="AlphaFoldDB" id="A0A9Q5VIZ2"/>
<reference evidence="2 3" key="1">
    <citation type="submission" date="2019-04" db="EMBL/GenBank/DDBJ databases">
        <title>Complete genome sequencing of Piscirickettsia salmonis strain Psal-009.</title>
        <authorList>
            <person name="Schober I."/>
            <person name="Bunk B."/>
            <person name="Sproer C."/>
            <person name="Carril G.P."/>
            <person name="Riedel T."/>
            <person name="Flores-Herrera P.A."/>
            <person name="Nourdin-Galindo G."/>
            <person name="Marshall S.H."/>
            <person name="Overmann J."/>
        </authorList>
    </citation>
    <scope>NUCLEOTIDE SEQUENCE [LARGE SCALE GENOMIC DNA]</scope>
    <source>
        <strain evidence="2 3">Psal-009</strain>
    </source>
</reference>
<feature type="compositionally biased region" description="Acidic residues" evidence="1">
    <location>
        <begin position="257"/>
        <end position="266"/>
    </location>
</feature>
<feature type="compositionally biased region" description="Polar residues" evidence="1">
    <location>
        <begin position="1055"/>
        <end position="1075"/>
    </location>
</feature>
<feature type="region of interest" description="Disordered" evidence="1">
    <location>
        <begin position="218"/>
        <end position="267"/>
    </location>
</feature>
<feature type="compositionally biased region" description="Polar residues" evidence="1">
    <location>
        <begin position="327"/>
        <end position="337"/>
    </location>
</feature>